<dbReference type="Pfam" id="PF25598">
    <property type="entry name" value="ARM_PUB"/>
    <property type="match status" value="1"/>
</dbReference>
<accession>A0A7I8LDH6</accession>
<evidence type="ECO:0000256" key="1">
    <source>
        <dbReference type="PROSITE-ProRule" id="PRU00259"/>
    </source>
</evidence>
<dbReference type="PANTHER" id="PTHR46700">
    <property type="entry name" value="ARM REPEAT SUPERFAMILY PROTEIN"/>
    <property type="match status" value="1"/>
</dbReference>
<evidence type="ECO:0000259" key="3">
    <source>
        <dbReference type="Pfam" id="PF25598"/>
    </source>
</evidence>
<reference evidence="4" key="1">
    <citation type="submission" date="2020-02" db="EMBL/GenBank/DDBJ databases">
        <authorList>
            <person name="Scholz U."/>
            <person name="Mascher M."/>
            <person name="Fiebig A."/>
        </authorList>
    </citation>
    <scope>NUCLEOTIDE SEQUENCE</scope>
</reference>
<dbReference type="Proteomes" id="UP000663760">
    <property type="component" value="Chromosome 14"/>
</dbReference>
<keyword evidence="5" id="KW-1185">Reference proteome</keyword>
<feature type="domain" description="U-box" evidence="3">
    <location>
        <begin position="138"/>
        <end position="394"/>
    </location>
</feature>
<evidence type="ECO:0000313" key="4">
    <source>
        <dbReference type="EMBL" id="CAA7408071.1"/>
    </source>
</evidence>
<evidence type="ECO:0000256" key="2">
    <source>
        <dbReference type="SAM" id="MobiDB-lite"/>
    </source>
</evidence>
<feature type="region of interest" description="Disordered" evidence="2">
    <location>
        <begin position="49"/>
        <end position="85"/>
    </location>
</feature>
<dbReference type="InterPro" id="IPR000225">
    <property type="entry name" value="Armadillo"/>
</dbReference>
<dbReference type="SUPFAM" id="SSF48371">
    <property type="entry name" value="ARM repeat"/>
    <property type="match status" value="1"/>
</dbReference>
<sequence>MATCKGNDGGSFIMERAAGGGLRLWSLFSGTSFRRKLIEALMCGVSQEEREASVGDNCPPPPPLRREEREKPGPAPLEESRRHTKSERLSVLLKLDVMESGSELEAETRRKMEALEVLQGVVKRLQPRDDVENEQDLRKMEAAKDVRRLAKEDTEARETLAMLGAIPPLVGMLDSADVNIQEASLYALLNLGVGNDKNKAAIAEAGAVHNMVKLIQTTSLPLSLSEAIVANFLGLSALDANKPVIGSSGAIRFLVETFRNPAASHALAKQDALRALLNLSIAAENVPHIVDAGLVPDIVAAVGDMEVSDRLLSVLSNVVSTVEGRRAVRLSQEAIPILVDVLRWSDSPGCQEKAAYVLMVMAHKAYNDRATMIEAGIVSSLLELTLFGSSLAQKRASRILDCLRVNKGKQVMEGSEAGGAGFSGPAVSAPLCGSRQEEGGLEWDDEAGISEERKAVKSLVQQSLQNNMRRIVRRANLPQDFAPSDHFKTLTATSTSKSLPF</sequence>
<evidence type="ECO:0000313" key="5">
    <source>
        <dbReference type="Proteomes" id="UP000663760"/>
    </source>
</evidence>
<dbReference type="AlphaFoldDB" id="A0A7I8LDH6"/>
<gene>
    <name evidence="4" type="ORF">SI8410_14018749</name>
</gene>
<dbReference type="InterPro" id="IPR011989">
    <property type="entry name" value="ARM-like"/>
</dbReference>
<protein>
    <recommendedName>
        <fullName evidence="3">U-box domain-containing protein</fullName>
    </recommendedName>
</protein>
<dbReference type="EMBL" id="LR746277">
    <property type="protein sequence ID" value="CAA7408071.1"/>
    <property type="molecule type" value="Genomic_DNA"/>
</dbReference>
<dbReference type="PROSITE" id="PS50176">
    <property type="entry name" value="ARM_REPEAT"/>
    <property type="match status" value="1"/>
</dbReference>
<dbReference type="OrthoDB" id="7537227at2759"/>
<feature type="repeat" description="ARM" evidence="1">
    <location>
        <begin position="164"/>
        <end position="206"/>
    </location>
</feature>
<proteinExistence type="predicted"/>
<organism evidence="4 5">
    <name type="scientific">Spirodela intermedia</name>
    <name type="common">Intermediate duckweed</name>
    <dbReference type="NCBI Taxonomy" id="51605"/>
    <lineage>
        <taxon>Eukaryota</taxon>
        <taxon>Viridiplantae</taxon>
        <taxon>Streptophyta</taxon>
        <taxon>Embryophyta</taxon>
        <taxon>Tracheophyta</taxon>
        <taxon>Spermatophyta</taxon>
        <taxon>Magnoliopsida</taxon>
        <taxon>Liliopsida</taxon>
        <taxon>Araceae</taxon>
        <taxon>Lemnoideae</taxon>
        <taxon>Spirodela</taxon>
    </lineage>
</organism>
<dbReference type="InterPro" id="IPR058678">
    <property type="entry name" value="ARM_PUB"/>
</dbReference>
<dbReference type="PANTHER" id="PTHR46700:SF1">
    <property type="entry name" value="ARM REPEAT SUPERFAMILY PROTEIN"/>
    <property type="match status" value="1"/>
</dbReference>
<dbReference type="Gene3D" id="1.25.10.10">
    <property type="entry name" value="Leucine-rich Repeat Variant"/>
    <property type="match status" value="2"/>
</dbReference>
<dbReference type="SMART" id="SM00185">
    <property type="entry name" value="ARM"/>
    <property type="match status" value="5"/>
</dbReference>
<name>A0A7I8LDH6_SPIIN</name>
<dbReference type="InterPro" id="IPR016024">
    <property type="entry name" value="ARM-type_fold"/>
</dbReference>